<dbReference type="RefSeq" id="WP_104248796.1">
    <property type="nucleotide sequence ID" value="NZ_CP028129.1"/>
</dbReference>
<evidence type="ECO:0000256" key="1">
    <source>
        <dbReference type="SAM" id="MobiDB-lite"/>
    </source>
</evidence>
<evidence type="ECO:0000313" key="4">
    <source>
        <dbReference type="Proteomes" id="UP000237881"/>
    </source>
</evidence>
<evidence type="ECO:0000313" key="3">
    <source>
        <dbReference type="EMBL" id="PPH77412.1"/>
    </source>
</evidence>
<gene>
    <name evidence="2" type="ORF">C5C04_03340</name>
    <name evidence="3" type="ORF">C5C40_07080</name>
</gene>
<dbReference type="EMBL" id="PSVT01000011">
    <property type="protein sequence ID" value="PPH77412.1"/>
    <property type="molecule type" value="Genomic_DNA"/>
</dbReference>
<keyword evidence="5" id="KW-1185">Reference proteome</keyword>
<comment type="caution">
    <text evidence="2">The sequence shown here is derived from an EMBL/GenBank/DDBJ whole genome shotgun (WGS) entry which is preliminary data.</text>
</comment>
<dbReference type="Proteomes" id="UP000237881">
    <property type="component" value="Unassembled WGS sequence"/>
</dbReference>
<dbReference type="Proteomes" id="UP000239698">
    <property type="component" value="Unassembled WGS sequence"/>
</dbReference>
<sequence>MTTTTSQDELFSVDIEGLGVAELPSDAALASLSSASTAGSASCPGSSASTVGTVGCVG</sequence>
<dbReference type="EMBL" id="PSUL01000004">
    <property type="protein sequence ID" value="PPF15583.1"/>
    <property type="molecule type" value="Genomic_DNA"/>
</dbReference>
<organism evidence="2 4">
    <name type="scientific">Rathayibacter rathayi</name>
    <name type="common">Corynebacterium rathayi</name>
    <dbReference type="NCBI Taxonomy" id="33887"/>
    <lineage>
        <taxon>Bacteria</taxon>
        <taxon>Bacillati</taxon>
        <taxon>Actinomycetota</taxon>
        <taxon>Actinomycetes</taxon>
        <taxon>Micrococcales</taxon>
        <taxon>Microbacteriaceae</taxon>
        <taxon>Rathayibacter</taxon>
    </lineage>
</organism>
<evidence type="ECO:0008006" key="6">
    <source>
        <dbReference type="Google" id="ProtNLM"/>
    </source>
</evidence>
<accession>A0ABD6WBB9</accession>
<dbReference type="NCBIfam" id="NF033482">
    <property type="entry name" value="RiPP_thiocil"/>
    <property type="match status" value="1"/>
</dbReference>
<name>A0ABD6WBB9_RATRA</name>
<feature type="compositionally biased region" description="Low complexity" evidence="1">
    <location>
        <begin position="36"/>
        <end position="50"/>
    </location>
</feature>
<evidence type="ECO:0000313" key="2">
    <source>
        <dbReference type="EMBL" id="PPF15583.1"/>
    </source>
</evidence>
<protein>
    <recommendedName>
        <fullName evidence="6">Thiocillin family RiPP</fullName>
    </recommendedName>
</protein>
<dbReference type="AlphaFoldDB" id="A0ABD6WBB9"/>
<dbReference type="KEGG" id="rry:C1O28_00940"/>
<reference evidence="4 5" key="1">
    <citation type="submission" date="2018-02" db="EMBL/GenBank/DDBJ databases">
        <title>Bacteriophage NCPPB3778 and a type I-E CRISPR drive the evolution of the US Biological Select Agent, Rathayibacter toxicus.</title>
        <authorList>
            <person name="Davis E.W.II."/>
            <person name="Tabima J.F."/>
            <person name="Weisberg A.J."/>
            <person name="Lopes L.D."/>
            <person name="Wiseman M.S."/>
            <person name="Wiseman M.S."/>
            <person name="Pupko T."/>
            <person name="Belcher M.S."/>
            <person name="Sechler A.J."/>
            <person name="Tancos M.A."/>
            <person name="Schroeder B.K."/>
            <person name="Murray T.D."/>
            <person name="Luster D.G."/>
            <person name="Schneider W.L."/>
            <person name="Rogers E."/>
            <person name="Andreote F.D."/>
            <person name="Grunwald N.J."/>
            <person name="Putnam M.L."/>
            <person name="Chang J.H."/>
        </authorList>
    </citation>
    <scope>NUCLEOTIDE SEQUENCE [LARGE SCALE GENOMIC DNA]</scope>
    <source>
        <strain evidence="3 5">AY1D6</strain>
        <strain evidence="2 4">AY1I9</strain>
    </source>
</reference>
<feature type="region of interest" description="Disordered" evidence="1">
    <location>
        <begin position="36"/>
        <end position="58"/>
    </location>
</feature>
<dbReference type="GeneID" id="49819006"/>
<evidence type="ECO:0000313" key="5">
    <source>
        <dbReference type="Proteomes" id="UP000239698"/>
    </source>
</evidence>
<dbReference type="InterPro" id="IPR049803">
    <property type="entry name" value="RiPP_thiocil-like"/>
</dbReference>
<proteinExistence type="predicted"/>